<protein>
    <recommendedName>
        <fullName evidence="9">DNA 3'-5' helicase</fullName>
        <ecNumber evidence="9">5.6.2.4</ecNumber>
    </recommendedName>
</protein>
<feature type="domain" description="Helicase C-terminal" evidence="13">
    <location>
        <begin position="551"/>
        <end position="743"/>
    </location>
</feature>
<keyword evidence="5" id="KW-0067">ATP-binding</keyword>
<feature type="region of interest" description="Disordered" evidence="11">
    <location>
        <begin position="236"/>
        <end position="269"/>
    </location>
</feature>
<evidence type="ECO:0000256" key="11">
    <source>
        <dbReference type="SAM" id="MobiDB-lite"/>
    </source>
</evidence>
<dbReference type="EMBL" id="KZ613817">
    <property type="protein sequence ID" value="PMD58949.1"/>
    <property type="molecule type" value="Genomic_DNA"/>
</dbReference>
<sequence length="1559" mass="174604">MDRRLDPHLQRIVDNAAGMNNNRAQEGEFTYVSEERQPVDWSYRAGPVRPPQEHTSFNEFGQLPSSYCALSPYKFSTSDRVQLDGPYHTHPPPFTGSNRVSLAPRNIYNQPDQEPRTLSNADNHFRFTQNLREGAPMNPALPRPNMMQQSEPTAPQRSTLFSQRHPNSQSLDSIDHLANAMLIQKSVPPLQTEPAPPNFFHRRHPSGINRLQPQRQQVTPPFNLSGFVYSPSAQVSEVSSPPAAHGSSPTERISLRRASNRRAAPSTYTQVEDHFLKPSFPETPRRGNHVADRGTPQTLALGHAPPMAHGIQLISPHDLPDRFRQVFPYELFNAVQSKCFAPIYRTNENVVVSAPTGSGKTALLELAICRVVEGHGSGTFKIVYQAPTKSLCAERMRDWQKKFSHLNLQCAELTGDTTQAEMARVKVASIIVTTPEKWDSITRRWVDHHKLCHLVKLFLIDEVHVLKDIRGATLEAVVSRMKTMGADVRFVALSATVPNSHDIAIWLGKDHTNTHLPAHRETFGEDFRPVKLQKHVYGYEGMMNDFAFDKLLDGKLTSLVQKHTHKKPIMVFCFTRKSVEGTAAMLAEWWTRQRVVDRAWPAPVQTIRVGSKELQQLVGCGVAFHHAGLDPQDRHAVETAYLKGDISLICCTSTLAMGVNLPCHLVVLKGTVGFQDGHLAEYSDLEVMQMLGRAGRPQFDDSAIAVIMTRSDKSEKYKKMISGQDVLESTLHLNLIEHLNSEISLGSIKNLYGAKQWISGTFLNVRMRQNPKYYKIDGTNPDGDADKRLEEVCERDLKLLQESNLVTDAERFSCSEYGEAMSRYMIQFDTMKLLLSIPPQAKTEQIAAEFKDLRMKPQERPFLREFNKSPFIKYPIKETVSTTAHKISLMIQTQLGGIDHATDKDFAVVRRQFLTDKGIIFDRVHRLIRCVIDCKAFDCDAVSTRHALDLARSLVAEFWENSNLQLRQIPQVGPAAVRKLVNNDINSVEKLMQKDTSTIERILSKNPPYGRKTKDILMGFPNLSVSSEIVGRAPSKPGQNPKLSVKVVLSYKNDKTPVWKGKKPSLTFMAETTDGKLVHFWRCNIMKLEKGCEIKFHVELSGPDEEIKCWVACEEIVGTIRSCVLKHNLPAFAFPAPATRLKPNNQPSTTEKKAPLDDADEFGGDDLKDDDMLAVIESIEPVERGYGSDEFEDIDDLEIPKSTKSKKGQKQATFVPSVQMANGKWTCSHDCADGKILKNGKQCKHRCCHEGLDKPRKEKKTGGNVSGFGSGTTQKPKVSESSSFISALTREQTEKVASKFKLKLKDETLSDSADVEIVDLAQDLEPNTYAKLAPRDYRKLHNLHMSVQSDKPIRLPKEKPTFSYASGKDPDLPFLHKGDNIGDTFGSPDSDDDEFPSPSEMAHISLDRNPSPDLFESFNLPGEHTAPSSFPDNSLASSEAEMLALADTAMIDAPSSKVDSSFANGVFDFDAFYNETPKKPTISSPTKDALKNEPKSTPIVQDSLKRDRSTTPEFQQAKHRRVMKDEPISLGTQAAIPDWVSDFDSDLINELKGFVDFVD</sequence>
<feature type="compositionally biased region" description="Basic and acidic residues" evidence="11">
    <location>
        <begin position="1351"/>
        <end position="1360"/>
    </location>
</feature>
<evidence type="ECO:0000256" key="8">
    <source>
        <dbReference type="ARBA" id="ARBA00034617"/>
    </source>
</evidence>
<dbReference type="SMART" id="SM00973">
    <property type="entry name" value="Sec63"/>
    <property type="match status" value="1"/>
</dbReference>
<evidence type="ECO:0000256" key="4">
    <source>
        <dbReference type="ARBA" id="ARBA00022806"/>
    </source>
</evidence>
<keyword evidence="2" id="KW-0547">Nucleotide-binding</keyword>
<feature type="domain" description="Helicase ATP-binding" evidence="12">
    <location>
        <begin position="341"/>
        <end position="515"/>
    </location>
</feature>
<dbReference type="PROSITE" id="PS51192">
    <property type="entry name" value="HELICASE_ATP_BIND_1"/>
    <property type="match status" value="1"/>
</dbReference>
<dbReference type="GO" id="GO:0016787">
    <property type="term" value="F:hydrolase activity"/>
    <property type="evidence" value="ECO:0007669"/>
    <property type="project" value="UniProtKB-KW"/>
</dbReference>
<dbReference type="Gene3D" id="1.10.3380.10">
    <property type="entry name" value="Sec63 N-terminal domain-like domain"/>
    <property type="match status" value="1"/>
</dbReference>
<dbReference type="GO" id="GO:0005524">
    <property type="term" value="F:ATP binding"/>
    <property type="evidence" value="ECO:0007669"/>
    <property type="project" value="UniProtKB-KW"/>
</dbReference>
<keyword evidence="15" id="KW-1185">Reference proteome</keyword>
<dbReference type="Gene3D" id="3.40.50.300">
    <property type="entry name" value="P-loop containing nucleotide triphosphate hydrolases"/>
    <property type="match status" value="2"/>
</dbReference>
<feature type="compositionally biased region" description="Basic and acidic residues" evidence="11">
    <location>
        <begin position="1368"/>
        <end position="1380"/>
    </location>
</feature>
<dbReference type="Gene3D" id="1.10.10.10">
    <property type="entry name" value="Winged helix-like DNA-binding domain superfamily/Winged helix DNA-binding domain"/>
    <property type="match status" value="1"/>
</dbReference>
<proteinExistence type="inferred from homology"/>
<evidence type="ECO:0000259" key="12">
    <source>
        <dbReference type="PROSITE" id="PS51192"/>
    </source>
</evidence>
<dbReference type="InterPro" id="IPR014001">
    <property type="entry name" value="Helicase_ATP-bd"/>
</dbReference>
<evidence type="ECO:0000313" key="14">
    <source>
        <dbReference type="EMBL" id="PMD58949.1"/>
    </source>
</evidence>
<dbReference type="PROSITE" id="PS51194">
    <property type="entry name" value="HELICASE_CTER"/>
    <property type="match status" value="1"/>
</dbReference>
<evidence type="ECO:0000256" key="9">
    <source>
        <dbReference type="ARBA" id="ARBA00034808"/>
    </source>
</evidence>
<dbReference type="InParanoid" id="A0A2J6T7E9"/>
<dbReference type="RefSeq" id="XP_024735853.1">
    <property type="nucleotide sequence ID" value="XM_024883240.1"/>
</dbReference>
<dbReference type="GO" id="GO:0051321">
    <property type="term" value="P:meiotic cell cycle"/>
    <property type="evidence" value="ECO:0007669"/>
    <property type="project" value="UniProtKB-KW"/>
</dbReference>
<dbReference type="SUPFAM" id="SSF52540">
    <property type="entry name" value="P-loop containing nucleoside triphosphate hydrolases"/>
    <property type="match status" value="2"/>
</dbReference>
<evidence type="ECO:0000256" key="10">
    <source>
        <dbReference type="ARBA" id="ARBA00048988"/>
    </source>
</evidence>
<reference evidence="14 15" key="1">
    <citation type="submission" date="2016-04" db="EMBL/GenBank/DDBJ databases">
        <title>A degradative enzymes factory behind the ericoid mycorrhizal symbiosis.</title>
        <authorList>
            <consortium name="DOE Joint Genome Institute"/>
            <person name="Martino E."/>
            <person name="Morin E."/>
            <person name="Grelet G."/>
            <person name="Kuo A."/>
            <person name="Kohler A."/>
            <person name="Daghino S."/>
            <person name="Barry K."/>
            <person name="Choi C."/>
            <person name="Cichocki N."/>
            <person name="Clum A."/>
            <person name="Copeland A."/>
            <person name="Hainaut M."/>
            <person name="Haridas S."/>
            <person name="Labutti K."/>
            <person name="Lindquist E."/>
            <person name="Lipzen A."/>
            <person name="Khouja H.-R."/>
            <person name="Murat C."/>
            <person name="Ohm R."/>
            <person name="Olson A."/>
            <person name="Spatafora J."/>
            <person name="Veneault-Fourrey C."/>
            <person name="Henrissat B."/>
            <person name="Grigoriev I."/>
            <person name="Martin F."/>
            <person name="Perotto S."/>
        </authorList>
    </citation>
    <scope>NUCLEOTIDE SEQUENCE [LARGE SCALE GENOMIC DNA]</scope>
    <source>
        <strain evidence="14 15">E</strain>
    </source>
</reference>
<dbReference type="FunCoup" id="A0A2J6T7E9">
    <property type="interactions" value="415"/>
</dbReference>
<dbReference type="FunFam" id="1.10.3380.10:FF:000012">
    <property type="entry name" value="DEAD/DEAH box DNA helicase"/>
    <property type="match status" value="1"/>
</dbReference>
<dbReference type="SUPFAM" id="SSF158702">
    <property type="entry name" value="Sec63 N-terminal domain-like"/>
    <property type="match status" value="1"/>
</dbReference>
<feature type="compositionally biased region" description="Polar residues" evidence="11">
    <location>
        <begin position="146"/>
        <end position="168"/>
    </location>
</feature>
<dbReference type="InterPro" id="IPR027417">
    <property type="entry name" value="P-loop_NTPase"/>
</dbReference>
<dbReference type="EC" id="5.6.2.4" evidence="9"/>
<accession>A0A2J6T7E9</accession>
<dbReference type="Pfam" id="PF02889">
    <property type="entry name" value="Sec63"/>
    <property type="match status" value="1"/>
</dbReference>
<evidence type="ECO:0000256" key="5">
    <source>
        <dbReference type="ARBA" id="ARBA00022840"/>
    </source>
</evidence>
<evidence type="ECO:0000256" key="2">
    <source>
        <dbReference type="ARBA" id="ARBA00022741"/>
    </source>
</evidence>
<feature type="region of interest" description="Disordered" evidence="11">
    <location>
        <begin position="1253"/>
        <end position="1280"/>
    </location>
</feature>
<feature type="region of interest" description="Disordered" evidence="11">
    <location>
        <begin position="134"/>
        <end position="168"/>
    </location>
</feature>
<dbReference type="InterPro" id="IPR011545">
    <property type="entry name" value="DEAD/DEAH_box_helicase_dom"/>
</dbReference>
<name>A0A2J6T7E9_9HELO</name>
<dbReference type="SMART" id="SM00490">
    <property type="entry name" value="HELICc"/>
    <property type="match status" value="1"/>
</dbReference>
<evidence type="ECO:0000256" key="3">
    <source>
        <dbReference type="ARBA" id="ARBA00022801"/>
    </source>
</evidence>
<dbReference type="STRING" id="1095630.A0A2J6T7E9"/>
<feature type="compositionally biased region" description="Polar residues" evidence="11">
    <location>
        <begin position="1271"/>
        <end position="1280"/>
    </location>
</feature>
<evidence type="ECO:0000313" key="15">
    <source>
        <dbReference type="Proteomes" id="UP000235371"/>
    </source>
</evidence>
<dbReference type="GO" id="GO:0043138">
    <property type="term" value="F:3'-5' DNA helicase activity"/>
    <property type="evidence" value="ECO:0007669"/>
    <property type="project" value="UniProtKB-EC"/>
</dbReference>
<keyword evidence="3 14" id="KW-0378">Hydrolase</keyword>
<keyword evidence="6" id="KW-0413">Isomerase</keyword>
<dbReference type="PANTHER" id="PTHR47835:SF3">
    <property type="entry name" value="HELICASE FOR MEIOSIS 1"/>
    <property type="match status" value="1"/>
</dbReference>
<dbReference type="Pfam" id="PF23445">
    <property type="entry name" value="WHD_SNRNP200"/>
    <property type="match status" value="1"/>
</dbReference>
<dbReference type="FunFam" id="1.10.10.10:FF:000012">
    <property type="entry name" value="U5 small nuclear ribonucleoprotein helicase"/>
    <property type="match status" value="1"/>
</dbReference>
<dbReference type="Pfam" id="PF00270">
    <property type="entry name" value="DEAD"/>
    <property type="match status" value="1"/>
</dbReference>
<dbReference type="InterPro" id="IPR004179">
    <property type="entry name" value="Sec63-dom"/>
</dbReference>
<dbReference type="Proteomes" id="UP000235371">
    <property type="component" value="Unassembled WGS sequence"/>
</dbReference>
<gene>
    <name evidence="14" type="ORF">K444DRAFT_630599</name>
</gene>
<evidence type="ECO:0000256" key="6">
    <source>
        <dbReference type="ARBA" id="ARBA00023235"/>
    </source>
</evidence>
<dbReference type="InterPro" id="IPR036388">
    <property type="entry name" value="WH-like_DNA-bd_sf"/>
</dbReference>
<evidence type="ECO:0000256" key="1">
    <source>
        <dbReference type="ARBA" id="ARBA00010140"/>
    </source>
</evidence>
<dbReference type="OrthoDB" id="5575at2759"/>
<dbReference type="SMART" id="SM00487">
    <property type="entry name" value="DEXDc"/>
    <property type="match status" value="1"/>
</dbReference>
<evidence type="ECO:0000256" key="7">
    <source>
        <dbReference type="ARBA" id="ARBA00023254"/>
    </source>
</evidence>
<dbReference type="Pfam" id="PF00271">
    <property type="entry name" value="Helicase_C"/>
    <property type="match status" value="1"/>
</dbReference>
<dbReference type="InterPro" id="IPR052247">
    <property type="entry name" value="Meiotic_Crossover_Helicase"/>
</dbReference>
<organism evidence="14 15">
    <name type="scientific">Hyaloscypha bicolor E</name>
    <dbReference type="NCBI Taxonomy" id="1095630"/>
    <lineage>
        <taxon>Eukaryota</taxon>
        <taxon>Fungi</taxon>
        <taxon>Dikarya</taxon>
        <taxon>Ascomycota</taxon>
        <taxon>Pezizomycotina</taxon>
        <taxon>Leotiomycetes</taxon>
        <taxon>Helotiales</taxon>
        <taxon>Hyaloscyphaceae</taxon>
        <taxon>Hyaloscypha</taxon>
        <taxon>Hyaloscypha bicolor</taxon>
    </lineage>
</organism>
<comment type="catalytic activity">
    <reaction evidence="8">
        <text>Couples ATP hydrolysis with the unwinding of duplex DNA by translocating in the 3'-5' direction.</text>
        <dbReference type="EC" id="5.6.2.4"/>
    </reaction>
</comment>
<feature type="region of interest" description="Disordered" evidence="11">
    <location>
        <begin position="1137"/>
        <end position="1163"/>
    </location>
</feature>
<dbReference type="InterPro" id="IPR057842">
    <property type="entry name" value="WH_MER3"/>
</dbReference>
<dbReference type="InterPro" id="IPR001650">
    <property type="entry name" value="Helicase_C-like"/>
</dbReference>
<keyword evidence="4" id="KW-0347">Helicase</keyword>
<comment type="similarity">
    <text evidence="1">Belongs to the helicase family. SKI2 subfamily.</text>
</comment>
<feature type="region of interest" description="Disordered" evidence="11">
    <location>
        <begin position="1349"/>
        <end position="1408"/>
    </location>
</feature>
<evidence type="ECO:0000259" key="13">
    <source>
        <dbReference type="PROSITE" id="PS51194"/>
    </source>
</evidence>
<dbReference type="GO" id="GO:0003676">
    <property type="term" value="F:nucleic acid binding"/>
    <property type="evidence" value="ECO:0007669"/>
    <property type="project" value="InterPro"/>
</dbReference>
<dbReference type="GeneID" id="36591317"/>
<dbReference type="PANTHER" id="PTHR47835">
    <property type="entry name" value="HFM1, ATP DEPENDENT DNA HELICASE HOMOLOG"/>
    <property type="match status" value="1"/>
</dbReference>
<dbReference type="CDD" id="cd18795">
    <property type="entry name" value="SF2_C_Ski2"/>
    <property type="match status" value="1"/>
</dbReference>
<keyword evidence="7" id="KW-0469">Meiosis</keyword>
<comment type="catalytic activity">
    <reaction evidence="10">
        <text>ATP + H2O = ADP + phosphate + H(+)</text>
        <dbReference type="Rhea" id="RHEA:13065"/>
        <dbReference type="ChEBI" id="CHEBI:15377"/>
        <dbReference type="ChEBI" id="CHEBI:15378"/>
        <dbReference type="ChEBI" id="CHEBI:30616"/>
        <dbReference type="ChEBI" id="CHEBI:43474"/>
        <dbReference type="ChEBI" id="CHEBI:456216"/>
        <dbReference type="EC" id="5.6.2.4"/>
    </reaction>
</comment>